<organism evidence="2 3">
    <name type="scientific">Dactylonectria estremocensis</name>
    <dbReference type="NCBI Taxonomy" id="1079267"/>
    <lineage>
        <taxon>Eukaryota</taxon>
        <taxon>Fungi</taxon>
        <taxon>Dikarya</taxon>
        <taxon>Ascomycota</taxon>
        <taxon>Pezizomycotina</taxon>
        <taxon>Sordariomycetes</taxon>
        <taxon>Hypocreomycetidae</taxon>
        <taxon>Hypocreales</taxon>
        <taxon>Nectriaceae</taxon>
        <taxon>Dactylonectria</taxon>
    </lineage>
</organism>
<dbReference type="EMBL" id="JAGMUU010000004">
    <property type="protein sequence ID" value="KAH7155253.1"/>
    <property type="molecule type" value="Genomic_DNA"/>
</dbReference>
<feature type="compositionally biased region" description="Pro residues" evidence="1">
    <location>
        <begin position="16"/>
        <end position="25"/>
    </location>
</feature>
<evidence type="ECO:0000256" key="1">
    <source>
        <dbReference type="SAM" id="MobiDB-lite"/>
    </source>
</evidence>
<sequence>MVGSLFFCAMATEQQNPPPSPPNRPGPGTRPAIGPDGVCRCRPRGPVCLETRKRNNSIECKPRRQISRITSCTRVARRRPNPLVGWCAPSPSRPLARWPCGLQQLRTYMTLYVQSGTYIACSNSISPSPNGASVCLAIYLGTLPSTQYIVCTTYSVMLLWRSAAAQSRCSEKRGLELGHSLSTALVDIAPGLALTLWPPGPAPAERRRLLLLREAETLAWRP</sequence>
<dbReference type="Proteomes" id="UP000717696">
    <property type="component" value="Unassembled WGS sequence"/>
</dbReference>
<comment type="caution">
    <text evidence="2">The sequence shown here is derived from an EMBL/GenBank/DDBJ whole genome shotgun (WGS) entry which is preliminary data.</text>
</comment>
<evidence type="ECO:0000313" key="3">
    <source>
        <dbReference type="Proteomes" id="UP000717696"/>
    </source>
</evidence>
<name>A0A9P9JEJ9_9HYPO</name>
<proteinExistence type="predicted"/>
<feature type="region of interest" description="Disordered" evidence="1">
    <location>
        <begin position="12"/>
        <end position="36"/>
    </location>
</feature>
<gene>
    <name evidence="2" type="ORF">B0J13DRAFT_221633</name>
</gene>
<accession>A0A9P9JEJ9</accession>
<evidence type="ECO:0000313" key="2">
    <source>
        <dbReference type="EMBL" id="KAH7155253.1"/>
    </source>
</evidence>
<protein>
    <submittedName>
        <fullName evidence="2">Uncharacterized protein</fullName>
    </submittedName>
</protein>
<keyword evidence="3" id="KW-1185">Reference proteome</keyword>
<reference evidence="2" key="1">
    <citation type="journal article" date="2021" name="Nat. Commun.">
        <title>Genetic determinants of endophytism in the Arabidopsis root mycobiome.</title>
        <authorList>
            <person name="Mesny F."/>
            <person name="Miyauchi S."/>
            <person name="Thiergart T."/>
            <person name="Pickel B."/>
            <person name="Atanasova L."/>
            <person name="Karlsson M."/>
            <person name="Huettel B."/>
            <person name="Barry K.W."/>
            <person name="Haridas S."/>
            <person name="Chen C."/>
            <person name="Bauer D."/>
            <person name="Andreopoulos W."/>
            <person name="Pangilinan J."/>
            <person name="LaButti K."/>
            <person name="Riley R."/>
            <person name="Lipzen A."/>
            <person name="Clum A."/>
            <person name="Drula E."/>
            <person name="Henrissat B."/>
            <person name="Kohler A."/>
            <person name="Grigoriev I.V."/>
            <person name="Martin F.M."/>
            <person name="Hacquard S."/>
        </authorList>
    </citation>
    <scope>NUCLEOTIDE SEQUENCE</scope>
    <source>
        <strain evidence="2">MPI-CAGE-AT-0021</strain>
    </source>
</reference>
<dbReference type="AlphaFoldDB" id="A0A9P9JEJ9"/>